<dbReference type="AlphaFoldDB" id="A0A843VWP6"/>
<evidence type="ECO:0000313" key="4">
    <source>
        <dbReference type="EMBL" id="MQM01792.1"/>
    </source>
</evidence>
<sequence>MERTWAEMLADGLIPDSFTFTHLIEGLGRAGRIRDAVDVFDKMEEKGCLPDAIIYVTMICNFISVGHLEKCLKYYKDMFRRVADALELFDEMLSRGIRASTSMITSFIELICSYGPPHAAMLVYKKSKTTGCRISLKANKLLLMWLSRFGKCGIMLSGRRCKNAGRLAARQCCPCSRESPRKGLFLGKIIYSKLNNKLLEMNKVKEAFVSANTQRFWRSNGWH</sequence>
<comment type="similarity">
    <text evidence="1">Belongs to the PPR family. P subfamily.</text>
</comment>
<dbReference type="Proteomes" id="UP000652761">
    <property type="component" value="Unassembled WGS sequence"/>
</dbReference>
<dbReference type="PANTHER" id="PTHR47939:SF5">
    <property type="entry name" value="PENTACOTRIPEPTIDE-REPEAT REGION OF PRORP DOMAIN-CONTAINING PROTEIN"/>
    <property type="match status" value="1"/>
</dbReference>
<dbReference type="EMBL" id="NMUH01002733">
    <property type="protein sequence ID" value="MQM01792.1"/>
    <property type="molecule type" value="Genomic_DNA"/>
</dbReference>
<organism evidence="4 5">
    <name type="scientific">Colocasia esculenta</name>
    <name type="common">Wild taro</name>
    <name type="synonym">Arum esculentum</name>
    <dbReference type="NCBI Taxonomy" id="4460"/>
    <lineage>
        <taxon>Eukaryota</taxon>
        <taxon>Viridiplantae</taxon>
        <taxon>Streptophyta</taxon>
        <taxon>Embryophyta</taxon>
        <taxon>Tracheophyta</taxon>
        <taxon>Spermatophyta</taxon>
        <taxon>Magnoliopsida</taxon>
        <taxon>Liliopsida</taxon>
        <taxon>Araceae</taxon>
        <taxon>Aroideae</taxon>
        <taxon>Colocasieae</taxon>
        <taxon>Colocasia</taxon>
    </lineage>
</organism>
<dbReference type="NCBIfam" id="TIGR00756">
    <property type="entry name" value="PPR"/>
    <property type="match status" value="2"/>
</dbReference>
<dbReference type="Gene3D" id="1.25.40.10">
    <property type="entry name" value="Tetratricopeptide repeat domain"/>
    <property type="match status" value="2"/>
</dbReference>
<proteinExistence type="inferred from homology"/>
<feature type="repeat" description="PPR" evidence="3">
    <location>
        <begin position="16"/>
        <end position="50"/>
    </location>
</feature>
<feature type="non-terminal residue" evidence="4">
    <location>
        <position position="223"/>
    </location>
</feature>
<evidence type="ECO:0000256" key="1">
    <source>
        <dbReference type="ARBA" id="ARBA00007626"/>
    </source>
</evidence>
<dbReference type="InterPro" id="IPR011990">
    <property type="entry name" value="TPR-like_helical_dom_sf"/>
</dbReference>
<accession>A0A843VWP6</accession>
<dbReference type="OrthoDB" id="185373at2759"/>
<dbReference type="InterPro" id="IPR050667">
    <property type="entry name" value="PPR-containing_protein"/>
</dbReference>
<dbReference type="PANTHER" id="PTHR47939">
    <property type="entry name" value="MEMBRANE-ASSOCIATED SALT-INDUCIBLE PROTEIN-LIKE"/>
    <property type="match status" value="1"/>
</dbReference>
<gene>
    <name evidence="4" type="ORF">Taro_034550</name>
</gene>
<dbReference type="InterPro" id="IPR002885">
    <property type="entry name" value="PPR_rpt"/>
</dbReference>
<evidence type="ECO:0000256" key="2">
    <source>
        <dbReference type="ARBA" id="ARBA00022737"/>
    </source>
</evidence>
<comment type="caution">
    <text evidence="4">The sequence shown here is derived from an EMBL/GenBank/DDBJ whole genome shotgun (WGS) entry which is preliminary data.</text>
</comment>
<evidence type="ECO:0000313" key="5">
    <source>
        <dbReference type="Proteomes" id="UP000652761"/>
    </source>
</evidence>
<protein>
    <recommendedName>
        <fullName evidence="6">Pentatricopeptide repeat-containing protein</fullName>
    </recommendedName>
</protein>
<keyword evidence="5" id="KW-1185">Reference proteome</keyword>
<reference evidence="4" key="1">
    <citation type="submission" date="2017-07" db="EMBL/GenBank/DDBJ databases">
        <title>Taro Niue Genome Assembly and Annotation.</title>
        <authorList>
            <person name="Atibalentja N."/>
            <person name="Keating K."/>
            <person name="Fields C.J."/>
        </authorList>
    </citation>
    <scope>NUCLEOTIDE SEQUENCE</scope>
    <source>
        <strain evidence="4">Niue_2</strain>
        <tissue evidence="4">Leaf</tissue>
    </source>
</reference>
<dbReference type="PROSITE" id="PS51375">
    <property type="entry name" value="PPR"/>
    <property type="match status" value="1"/>
</dbReference>
<keyword evidence="2" id="KW-0677">Repeat</keyword>
<evidence type="ECO:0000256" key="3">
    <source>
        <dbReference type="PROSITE-ProRule" id="PRU00708"/>
    </source>
</evidence>
<dbReference type="Pfam" id="PF13041">
    <property type="entry name" value="PPR_2"/>
    <property type="match status" value="1"/>
</dbReference>
<name>A0A843VWP6_COLES</name>
<evidence type="ECO:0008006" key="6">
    <source>
        <dbReference type="Google" id="ProtNLM"/>
    </source>
</evidence>
<dbReference type="Pfam" id="PF01535">
    <property type="entry name" value="PPR"/>
    <property type="match status" value="1"/>
</dbReference>